<accession>A0A382WPH1</accession>
<name>A0A382WPH1_9ZZZZ</name>
<feature type="non-terminal residue" evidence="1">
    <location>
        <position position="1"/>
    </location>
</feature>
<sequence>IQHTWLNFHQNQQKVDMLSHLTQMVRESV</sequence>
<protein>
    <submittedName>
        <fullName evidence="1">Uncharacterized protein</fullName>
    </submittedName>
</protein>
<evidence type="ECO:0000313" key="1">
    <source>
        <dbReference type="EMBL" id="SVD60663.1"/>
    </source>
</evidence>
<organism evidence="1">
    <name type="scientific">marine metagenome</name>
    <dbReference type="NCBI Taxonomy" id="408172"/>
    <lineage>
        <taxon>unclassified sequences</taxon>
        <taxon>metagenomes</taxon>
        <taxon>ecological metagenomes</taxon>
    </lineage>
</organism>
<dbReference type="AlphaFoldDB" id="A0A382WPH1"/>
<dbReference type="EMBL" id="UINC01161454">
    <property type="protein sequence ID" value="SVD60663.1"/>
    <property type="molecule type" value="Genomic_DNA"/>
</dbReference>
<feature type="non-terminal residue" evidence="1">
    <location>
        <position position="29"/>
    </location>
</feature>
<proteinExistence type="predicted"/>
<gene>
    <name evidence="1" type="ORF">METZ01_LOCUS413517</name>
</gene>
<reference evidence="1" key="1">
    <citation type="submission" date="2018-05" db="EMBL/GenBank/DDBJ databases">
        <authorList>
            <person name="Lanie J.A."/>
            <person name="Ng W.-L."/>
            <person name="Kazmierczak K.M."/>
            <person name="Andrzejewski T.M."/>
            <person name="Davidsen T.M."/>
            <person name="Wayne K.J."/>
            <person name="Tettelin H."/>
            <person name="Glass J.I."/>
            <person name="Rusch D."/>
            <person name="Podicherti R."/>
            <person name="Tsui H.-C.T."/>
            <person name="Winkler M.E."/>
        </authorList>
    </citation>
    <scope>NUCLEOTIDE SEQUENCE</scope>
</reference>